<evidence type="ECO:0000313" key="5">
    <source>
        <dbReference type="EMBL" id="TQL69075.1"/>
    </source>
</evidence>
<dbReference type="GO" id="GO:0003677">
    <property type="term" value="F:DNA binding"/>
    <property type="evidence" value="ECO:0007669"/>
    <property type="project" value="InterPro"/>
</dbReference>
<dbReference type="InterPro" id="IPR003593">
    <property type="entry name" value="AAA+_ATPase"/>
</dbReference>
<gene>
    <name evidence="5" type="ORF">FB381_2976</name>
</gene>
<dbReference type="SMART" id="SM00382">
    <property type="entry name" value="AAA"/>
    <property type="match status" value="1"/>
</dbReference>
<keyword evidence="2 3" id="KW-0067">ATP-binding</keyword>
<keyword evidence="6" id="KW-1185">Reference proteome</keyword>
<proteinExistence type="predicted"/>
<dbReference type="GO" id="GO:0005524">
    <property type="term" value="F:ATP binding"/>
    <property type="evidence" value="ECO:0007669"/>
    <property type="project" value="UniProtKB-UniRule"/>
</dbReference>
<evidence type="ECO:0000259" key="4">
    <source>
        <dbReference type="PROSITE" id="PS50901"/>
    </source>
</evidence>
<feature type="domain" description="FtsK" evidence="4">
    <location>
        <begin position="378"/>
        <end position="585"/>
    </location>
</feature>
<evidence type="ECO:0000256" key="2">
    <source>
        <dbReference type="ARBA" id="ARBA00022840"/>
    </source>
</evidence>
<organism evidence="5 6">
    <name type="scientific">Nocardioides albertanoniae</name>
    <dbReference type="NCBI Taxonomy" id="1175486"/>
    <lineage>
        <taxon>Bacteria</taxon>
        <taxon>Bacillati</taxon>
        <taxon>Actinomycetota</taxon>
        <taxon>Actinomycetes</taxon>
        <taxon>Propionibacteriales</taxon>
        <taxon>Nocardioidaceae</taxon>
        <taxon>Nocardioides</taxon>
    </lineage>
</organism>
<dbReference type="PROSITE" id="PS50901">
    <property type="entry name" value="FTSK"/>
    <property type="match status" value="1"/>
</dbReference>
<dbReference type="InterPro" id="IPR002543">
    <property type="entry name" value="FtsK_dom"/>
</dbReference>
<reference evidence="5 6" key="1">
    <citation type="submission" date="2019-06" db="EMBL/GenBank/DDBJ databases">
        <title>Sequencing the genomes of 1000 actinobacteria strains.</title>
        <authorList>
            <person name="Klenk H.-P."/>
        </authorList>
    </citation>
    <scope>NUCLEOTIDE SEQUENCE [LARGE SCALE GENOMIC DNA]</scope>
    <source>
        <strain evidence="5 6">DSM 25218</strain>
    </source>
</reference>
<evidence type="ECO:0000256" key="3">
    <source>
        <dbReference type="PROSITE-ProRule" id="PRU00289"/>
    </source>
</evidence>
<sequence>MSDPTTDSPQSRPVGPVAQAAAFLQQSHARVLGVLQADRDALQQRYDGEQQTLRATARRNAAIAATKATNTITAAHIAAREAAADLRAASRAGALAAAEHIELGLIGPDREDASVNADLDVPLVVPLLGYGHVTVVGDTAVTDAFARNIQAEALLGTTPGDLALWSFDPRLGNPLAPFVGLNNVDQGLVRNTQTPRDLDALIDELTTTVARIGDVLQGVPGDLIEHRARLGMSVERFHLVTLHDYPHSVAEAQHERLMLLADVAPRHGISFVFQVAPDLELPDWLDLERLRGLGESFDLEDTSAGGGAGDLVWRRRPDLKLLIPQISPDQARQVAGEVAVAAEKISLPVVPFADIQPDAGWATSSAEGITFAVGKAGPKPVEITFGDDREQKHNALITGAVGQGKSNLLKVIIYSIAARYAADEVELFLLDFKEGVTLYPMAPTPGSPEFLPHARVLGIEADQDFGLAVLSHLESEFVRRARLFKPFGDSISRYRAANPEARMPRIVLIVDEFHLLLDDGGDKVGAQAAKLLEQVVRRGRSYGVHVILASQSISGISTLLGSSQGVFSQFPIRLGLKNSPQEAVATFSQGNDAAARLRFRGEAVLNKEYGAFEANQSLMVAAADDDQLARLRDELHARASRADGSDGTGVIAPPNVFDGSAAGSLLEDIPALRALRKETAAGRAPRIPLGRPLTVDQSPVAFTLEASPGRALAIIGAGTTGDDFDAAAENAAMGVLQAAGLALALQHAPGTAEFVILDALVGRDRELGDLPGWVETLTGLGHQPVVVPQREIIGWLSAAAKELPQRSAEAPPLYLLGFNIDRVGPLDIKEGVAPAPEKAIQGFFRSAPVAGVHPLLWWSNPATFLAHLGLLRNAPFDGTLLLQGTEDIAQRIHGPLTQWTPTAHRALFEDAATSAGLRKMIPYAPLDADARDRLVAEVSRD</sequence>
<protein>
    <submittedName>
        <fullName evidence="5">DNA segregation ATPase FtsK/SpoIIIE-like protein</fullName>
    </submittedName>
</protein>
<dbReference type="Proteomes" id="UP000320209">
    <property type="component" value="Unassembled WGS sequence"/>
</dbReference>
<comment type="caution">
    <text evidence="5">The sequence shown here is derived from an EMBL/GenBank/DDBJ whole genome shotgun (WGS) entry which is preliminary data.</text>
</comment>
<keyword evidence="1 3" id="KW-0547">Nucleotide-binding</keyword>
<accession>A0A543A927</accession>
<dbReference type="AlphaFoldDB" id="A0A543A927"/>
<dbReference type="PANTHER" id="PTHR22683:SF41">
    <property type="entry name" value="DNA TRANSLOCASE FTSK"/>
    <property type="match status" value="1"/>
</dbReference>
<name>A0A543A927_9ACTN</name>
<dbReference type="InterPro" id="IPR050206">
    <property type="entry name" value="FtsK/SpoIIIE/SftA"/>
</dbReference>
<dbReference type="CDD" id="cd01127">
    <property type="entry name" value="TrwB_TraG_TraD_VirD4"/>
    <property type="match status" value="1"/>
</dbReference>
<dbReference type="Gene3D" id="3.40.50.300">
    <property type="entry name" value="P-loop containing nucleotide triphosphate hydrolases"/>
    <property type="match status" value="1"/>
</dbReference>
<dbReference type="InterPro" id="IPR027417">
    <property type="entry name" value="P-loop_NTPase"/>
</dbReference>
<dbReference type="Pfam" id="PF01580">
    <property type="entry name" value="FtsK_SpoIIIE"/>
    <property type="match status" value="1"/>
</dbReference>
<dbReference type="SUPFAM" id="SSF52540">
    <property type="entry name" value="P-loop containing nucleoside triphosphate hydrolases"/>
    <property type="match status" value="1"/>
</dbReference>
<evidence type="ECO:0000256" key="1">
    <source>
        <dbReference type="ARBA" id="ARBA00022741"/>
    </source>
</evidence>
<feature type="binding site" evidence="3">
    <location>
        <begin position="399"/>
        <end position="406"/>
    </location>
    <ligand>
        <name>ATP</name>
        <dbReference type="ChEBI" id="CHEBI:30616"/>
    </ligand>
</feature>
<dbReference type="PANTHER" id="PTHR22683">
    <property type="entry name" value="SPORULATION PROTEIN RELATED"/>
    <property type="match status" value="1"/>
</dbReference>
<dbReference type="EMBL" id="VFOV01000001">
    <property type="protein sequence ID" value="TQL69075.1"/>
    <property type="molecule type" value="Genomic_DNA"/>
</dbReference>
<evidence type="ECO:0000313" key="6">
    <source>
        <dbReference type="Proteomes" id="UP000320209"/>
    </source>
</evidence>